<keyword evidence="3" id="KW-1185">Reference proteome</keyword>
<evidence type="ECO:0000313" key="3">
    <source>
        <dbReference type="Proteomes" id="UP000054279"/>
    </source>
</evidence>
<organism evidence="2 3">
    <name type="scientific">Sphaerobolus stellatus (strain SS14)</name>
    <dbReference type="NCBI Taxonomy" id="990650"/>
    <lineage>
        <taxon>Eukaryota</taxon>
        <taxon>Fungi</taxon>
        <taxon>Dikarya</taxon>
        <taxon>Basidiomycota</taxon>
        <taxon>Agaricomycotina</taxon>
        <taxon>Agaricomycetes</taxon>
        <taxon>Phallomycetidae</taxon>
        <taxon>Geastrales</taxon>
        <taxon>Sphaerobolaceae</taxon>
        <taxon>Sphaerobolus</taxon>
    </lineage>
</organism>
<dbReference type="EMBL" id="KN837158">
    <property type="protein sequence ID" value="KIJ38681.1"/>
    <property type="molecule type" value="Genomic_DNA"/>
</dbReference>
<dbReference type="Proteomes" id="UP000054279">
    <property type="component" value="Unassembled WGS sequence"/>
</dbReference>
<proteinExistence type="predicted"/>
<name>A0A0C9VLZ3_SPHS4</name>
<sequence length="134" mass="14760">MPKQSKSYQIRVKNLEKARSTHTTKASPVVPTATVPSETGKDGVENQGGEEVFEEEFPEMIILPMLFKVVVPVLSFLPILATANQTVSYGPPKPTPEPIFQSNTDENFQLPQPQVLHFELPVYVQVTLNAATAP</sequence>
<accession>A0A0C9VLZ3</accession>
<reference evidence="2 3" key="1">
    <citation type="submission" date="2014-06" db="EMBL/GenBank/DDBJ databases">
        <title>Evolutionary Origins and Diversification of the Mycorrhizal Mutualists.</title>
        <authorList>
            <consortium name="DOE Joint Genome Institute"/>
            <consortium name="Mycorrhizal Genomics Consortium"/>
            <person name="Kohler A."/>
            <person name="Kuo A."/>
            <person name="Nagy L.G."/>
            <person name="Floudas D."/>
            <person name="Copeland A."/>
            <person name="Barry K.W."/>
            <person name="Cichocki N."/>
            <person name="Veneault-Fourrey C."/>
            <person name="LaButti K."/>
            <person name="Lindquist E.A."/>
            <person name="Lipzen A."/>
            <person name="Lundell T."/>
            <person name="Morin E."/>
            <person name="Murat C."/>
            <person name="Riley R."/>
            <person name="Ohm R."/>
            <person name="Sun H."/>
            <person name="Tunlid A."/>
            <person name="Henrissat B."/>
            <person name="Grigoriev I.V."/>
            <person name="Hibbett D.S."/>
            <person name="Martin F."/>
        </authorList>
    </citation>
    <scope>NUCLEOTIDE SEQUENCE [LARGE SCALE GENOMIC DNA]</scope>
    <source>
        <strain evidence="2 3">SS14</strain>
    </source>
</reference>
<evidence type="ECO:0000313" key="2">
    <source>
        <dbReference type="EMBL" id="KIJ38681.1"/>
    </source>
</evidence>
<dbReference type="AlphaFoldDB" id="A0A0C9VLZ3"/>
<gene>
    <name evidence="2" type="ORF">M422DRAFT_258553</name>
</gene>
<dbReference type="HOGENOM" id="CLU_1897553_0_0_1"/>
<protein>
    <submittedName>
        <fullName evidence="2">Uncharacterized protein</fullName>
    </submittedName>
</protein>
<evidence type="ECO:0000256" key="1">
    <source>
        <dbReference type="SAM" id="MobiDB-lite"/>
    </source>
</evidence>
<feature type="region of interest" description="Disordered" evidence="1">
    <location>
        <begin position="14"/>
        <end position="48"/>
    </location>
</feature>